<sequence>MVAPIVTVTMNPTIDLSTSTGRVTATGKMRCAQPRMDPGGGGINVARTVLALGEQVLAVLPVGGSTGTVLEDLLEGAAVPCRIISIDGSTRESFSVTDNESGQQFRFVLPGPTLTPPEWSRCLDTAIDAARSARYVVASGSLPPGVPSNFYQALATRVARAGSRFILDTSGEALRQMRHGAYLVKPSARELAHYVGHPLPDRDSRITAARELITGGVSELVVVSLGPDGALVVGRDRWDTVPATPVAVANATGAGDAMVAGLTVGFARGLDTMDAMELGIAAASASLVTHGTNPGPPDVIANLLDARTATPAPLSRSAD</sequence>
<dbReference type="NCBIfam" id="TIGR03168">
    <property type="entry name" value="1-PFK"/>
    <property type="match status" value="1"/>
</dbReference>
<dbReference type="EMBL" id="JBIRUQ010000003">
    <property type="protein sequence ID" value="MFI1461883.1"/>
    <property type="molecule type" value="Genomic_DNA"/>
</dbReference>
<accession>A0ABW7TLF6</accession>
<evidence type="ECO:0000313" key="8">
    <source>
        <dbReference type="EMBL" id="MFI1461883.1"/>
    </source>
</evidence>
<gene>
    <name evidence="8" type="ORF">ACH4WX_14300</name>
</gene>
<comment type="caution">
    <text evidence="8">The sequence shown here is derived from an EMBL/GenBank/DDBJ whole genome shotgun (WGS) entry which is preliminary data.</text>
</comment>
<keyword evidence="9" id="KW-1185">Reference proteome</keyword>
<dbReference type="RefSeq" id="WP_231508323.1">
    <property type="nucleotide sequence ID" value="NZ_JBIRUQ010000003.1"/>
</dbReference>
<keyword evidence="2 6" id="KW-0808">Transferase</keyword>
<evidence type="ECO:0000256" key="6">
    <source>
        <dbReference type="PIRNR" id="PIRNR000535"/>
    </source>
</evidence>
<dbReference type="SUPFAM" id="SSF53613">
    <property type="entry name" value="Ribokinase-like"/>
    <property type="match status" value="1"/>
</dbReference>
<keyword evidence="3" id="KW-0547">Nucleotide-binding</keyword>
<comment type="similarity">
    <text evidence="1">Belongs to the carbohydrate kinase PfkB family.</text>
</comment>
<dbReference type="GeneID" id="93507206"/>
<dbReference type="InterPro" id="IPR002173">
    <property type="entry name" value="Carboh/pur_kinase_PfkB_CS"/>
</dbReference>
<proteinExistence type="inferred from homology"/>
<dbReference type="InterPro" id="IPR017583">
    <property type="entry name" value="Tagatose/fructose_Pkinase"/>
</dbReference>
<keyword evidence="5" id="KW-0067">ATP-binding</keyword>
<dbReference type="InterPro" id="IPR029056">
    <property type="entry name" value="Ribokinase-like"/>
</dbReference>
<dbReference type="InterPro" id="IPR011611">
    <property type="entry name" value="PfkB_dom"/>
</dbReference>
<dbReference type="PANTHER" id="PTHR46566">
    <property type="entry name" value="1-PHOSPHOFRUCTOKINASE-RELATED"/>
    <property type="match status" value="1"/>
</dbReference>
<evidence type="ECO:0000256" key="2">
    <source>
        <dbReference type="ARBA" id="ARBA00022679"/>
    </source>
</evidence>
<feature type="domain" description="Carbohydrate kinase PfkB" evidence="7">
    <location>
        <begin position="14"/>
        <end position="295"/>
    </location>
</feature>
<dbReference type="Gene3D" id="3.40.1190.20">
    <property type="match status" value="1"/>
</dbReference>
<evidence type="ECO:0000256" key="3">
    <source>
        <dbReference type="ARBA" id="ARBA00022741"/>
    </source>
</evidence>
<dbReference type="Pfam" id="PF00294">
    <property type="entry name" value="PfkB"/>
    <property type="match status" value="1"/>
</dbReference>
<evidence type="ECO:0000313" key="9">
    <source>
        <dbReference type="Proteomes" id="UP001611263"/>
    </source>
</evidence>
<reference evidence="8 9" key="1">
    <citation type="submission" date="2024-10" db="EMBL/GenBank/DDBJ databases">
        <title>The Natural Products Discovery Center: Release of the First 8490 Sequenced Strains for Exploring Actinobacteria Biosynthetic Diversity.</title>
        <authorList>
            <person name="Kalkreuter E."/>
            <person name="Kautsar S.A."/>
            <person name="Yang D."/>
            <person name="Bader C.D."/>
            <person name="Teijaro C.N."/>
            <person name="Fluegel L."/>
            <person name="Davis C.M."/>
            <person name="Simpson J.R."/>
            <person name="Lauterbach L."/>
            <person name="Steele A.D."/>
            <person name="Gui C."/>
            <person name="Meng S."/>
            <person name="Li G."/>
            <person name="Viehrig K."/>
            <person name="Ye F."/>
            <person name="Su P."/>
            <person name="Kiefer A.F."/>
            <person name="Nichols A."/>
            <person name="Cepeda A.J."/>
            <person name="Yan W."/>
            <person name="Fan B."/>
            <person name="Jiang Y."/>
            <person name="Adhikari A."/>
            <person name="Zheng C.-J."/>
            <person name="Schuster L."/>
            <person name="Cowan T.M."/>
            <person name="Smanski M.J."/>
            <person name="Chevrette M.G."/>
            <person name="De Carvalho L.P.S."/>
            <person name="Shen B."/>
        </authorList>
    </citation>
    <scope>NUCLEOTIDE SEQUENCE [LARGE SCALE GENOMIC DNA]</scope>
    <source>
        <strain evidence="8 9">NPDC020568</strain>
    </source>
</reference>
<evidence type="ECO:0000256" key="4">
    <source>
        <dbReference type="ARBA" id="ARBA00022777"/>
    </source>
</evidence>
<organism evidence="8 9">
    <name type="scientific">Nocardia carnea</name>
    <dbReference type="NCBI Taxonomy" id="37328"/>
    <lineage>
        <taxon>Bacteria</taxon>
        <taxon>Bacillati</taxon>
        <taxon>Actinomycetota</taxon>
        <taxon>Actinomycetes</taxon>
        <taxon>Mycobacteriales</taxon>
        <taxon>Nocardiaceae</taxon>
        <taxon>Nocardia</taxon>
    </lineage>
</organism>
<dbReference type="CDD" id="cd01164">
    <property type="entry name" value="FruK_PfkB_like"/>
    <property type="match status" value="1"/>
</dbReference>
<dbReference type="Proteomes" id="UP001611263">
    <property type="component" value="Unassembled WGS sequence"/>
</dbReference>
<name>A0ABW7TLF6_9NOCA</name>
<evidence type="ECO:0000259" key="7">
    <source>
        <dbReference type="Pfam" id="PF00294"/>
    </source>
</evidence>
<dbReference type="PANTHER" id="PTHR46566:SF2">
    <property type="entry name" value="ATP-DEPENDENT 6-PHOSPHOFRUCTOKINASE ISOZYME 2"/>
    <property type="match status" value="1"/>
</dbReference>
<keyword evidence="4" id="KW-0418">Kinase</keyword>
<dbReference type="PIRSF" id="PIRSF000535">
    <property type="entry name" value="1PFK/6PFK/LacC"/>
    <property type="match status" value="1"/>
</dbReference>
<evidence type="ECO:0000256" key="1">
    <source>
        <dbReference type="ARBA" id="ARBA00010688"/>
    </source>
</evidence>
<protein>
    <submittedName>
        <fullName evidence="8">1-phosphofructokinase family hexose kinase</fullName>
    </submittedName>
</protein>
<evidence type="ECO:0000256" key="5">
    <source>
        <dbReference type="ARBA" id="ARBA00022840"/>
    </source>
</evidence>
<dbReference type="PROSITE" id="PS00583">
    <property type="entry name" value="PFKB_KINASES_1"/>
    <property type="match status" value="1"/>
</dbReference>